<reference evidence="2" key="1">
    <citation type="submission" date="2016-10" db="EMBL/GenBank/DDBJ databases">
        <authorList>
            <person name="Varghese N."/>
            <person name="Submissions S."/>
        </authorList>
    </citation>
    <scope>NUCLEOTIDE SEQUENCE [LARGE SCALE GENOMIC DNA]</scope>
    <source>
        <strain evidence="2">DSM 22361</strain>
    </source>
</reference>
<evidence type="ECO:0000313" key="2">
    <source>
        <dbReference type="Proteomes" id="UP000236731"/>
    </source>
</evidence>
<dbReference type="Gene3D" id="2.60.120.10">
    <property type="entry name" value="Jelly Rolls"/>
    <property type="match status" value="1"/>
</dbReference>
<keyword evidence="1" id="KW-0808">Transferase</keyword>
<protein>
    <submittedName>
        <fullName evidence="1">cAMP-binding domain of CRP or a regulatory subunit of cAMP-dependent protein kinases</fullName>
    </submittedName>
</protein>
<dbReference type="OrthoDB" id="663011at2"/>
<dbReference type="SUPFAM" id="SSF51206">
    <property type="entry name" value="cAMP-binding domain-like"/>
    <property type="match status" value="1"/>
</dbReference>
<gene>
    <name evidence="1" type="ORF">SAMN05421877_1176</name>
</gene>
<evidence type="ECO:0000313" key="1">
    <source>
        <dbReference type="EMBL" id="SEG74003.1"/>
    </source>
</evidence>
<dbReference type="EMBL" id="FNUT01000017">
    <property type="protein sequence ID" value="SEG74003.1"/>
    <property type="molecule type" value="Genomic_DNA"/>
</dbReference>
<proteinExistence type="predicted"/>
<dbReference type="GO" id="GO:0016301">
    <property type="term" value="F:kinase activity"/>
    <property type="evidence" value="ECO:0007669"/>
    <property type="project" value="UniProtKB-KW"/>
</dbReference>
<dbReference type="InterPro" id="IPR018490">
    <property type="entry name" value="cNMP-bd_dom_sf"/>
</dbReference>
<name>A0A1H6CMW0_9SPHI</name>
<organism evidence="1 2">
    <name type="scientific">Sphingobacterium lactis</name>
    <dbReference type="NCBI Taxonomy" id="797291"/>
    <lineage>
        <taxon>Bacteria</taxon>
        <taxon>Pseudomonadati</taxon>
        <taxon>Bacteroidota</taxon>
        <taxon>Sphingobacteriia</taxon>
        <taxon>Sphingobacteriales</taxon>
        <taxon>Sphingobacteriaceae</taxon>
        <taxon>Sphingobacterium</taxon>
    </lineage>
</organism>
<dbReference type="RefSeq" id="WP_103907866.1">
    <property type="nucleotide sequence ID" value="NZ_CP049246.1"/>
</dbReference>
<keyword evidence="2" id="KW-1185">Reference proteome</keyword>
<sequence>MEKLRTAMEDLIQTKMPDSDWDFFQSKLIYKEFPKKHRLLDAGQTERYLSFTLKGIIRFFIPNPESETTVFFAFDGWFTSVYDSFVTQRPSYYAAEILEPTAMLRISYADLQEVYAKTSVGNLIGRKASETLFVLKTQREISLVNLTAEQRYLQLLKEQPQYIQQIPQKHLASYIGITPQALSRIKNRTATSKD</sequence>
<accession>A0A1H6CMW0</accession>
<dbReference type="Proteomes" id="UP000236731">
    <property type="component" value="Unassembled WGS sequence"/>
</dbReference>
<dbReference type="AlphaFoldDB" id="A0A1H6CMW0"/>
<keyword evidence="1" id="KW-0418">Kinase</keyword>
<dbReference type="InterPro" id="IPR014710">
    <property type="entry name" value="RmlC-like_jellyroll"/>
</dbReference>